<evidence type="ECO:0000259" key="6">
    <source>
        <dbReference type="PROSITE" id="PS51755"/>
    </source>
</evidence>
<dbReference type="Proteomes" id="UP000601223">
    <property type="component" value="Unassembled WGS sequence"/>
</dbReference>
<dbReference type="InterPro" id="IPR036388">
    <property type="entry name" value="WH-like_DNA-bd_sf"/>
</dbReference>
<dbReference type="PANTHER" id="PTHR35807">
    <property type="entry name" value="TRANSCRIPTIONAL REGULATOR REDD-RELATED"/>
    <property type="match status" value="1"/>
</dbReference>
<dbReference type="CDD" id="cd15831">
    <property type="entry name" value="BTAD"/>
    <property type="match status" value="1"/>
</dbReference>
<dbReference type="InterPro" id="IPR011990">
    <property type="entry name" value="TPR-like_helical_dom_sf"/>
</dbReference>
<dbReference type="SUPFAM" id="SSF46894">
    <property type="entry name" value="C-terminal effector domain of the bipartite response regulators"/>
    <property type="match status" value="1"/>
</dbReference>
<dbReference type="EMBL" id="BONF01000043">
    <property type="protein sequence ID" value="GIF85045.1"/>
    <property type="molecule type" value="Genomic_DNA"/>
</dbReference>
<dbReference type="Pfam" id="PF00486">
    <property type="entry name" value="Trans_reg_C"/>
    <property type="match status" value="1"/>
</dbReference>
<dbReference type="GO" id="GO:0000160">
    <property type="term" value="P:phosphorelay signal transduction system"/>
    <property type="evidence" value="ECO:0007669"/>
    <property type="project" value="InterPro"/>
</dbReference>
<organism evidence="7 8">
    <name type="scientific">Catellatospora bangladeshensis</name>
    <dbReference type="NCBI Taxonomy" id="310355"/>
    <lineage>
        <taxon>Bacteria</taxon>
        <taxon>Bacillati</taxon>
        <taxon>Actinomycetota</taxon>
        <taxon>Actinomycetes</taxon>
        <taxon>Micromonosporales</taxon>
        <taxon>Micromonosporaceae</taxon>
        <taxon>Catellatospora</taxon>
    </lineage>
</organism>
<dbReference type="InterPro" id="IPR001867">
    <property type="entry name" value="OmpR/PhoB-type_DNA-bd"/>
</dbReference>
<dbReference type="AlphaFoldDB" id="A0A8J3NL20"/>
<evidence type="ECO:0000256" key="2">
    <source>
        <dbReference type="ARBA" id="ARBA00023015"/>
    </source>
</evidence>
<evidence type="ECO:0000313" key="7">
    <source>
        <dbReference type="EMBL" id="GIF85045.1"/>
    </source>
</evidence>
<feature type="DNA-binding region" description="OmpR/PhoB-type" evidence="5">
    <location>
        <begin position="1"/>
        <end position="92"/>
    </location>
</feature>
<name>A0A8J3NL20_9ACTN</name>
<dbReference type="InterPro" id="IPR005158">
    <property type="entry name" value="BTAD"/>
</dbReference>
<protein>
    <recommendedName>
        <fullName evidence="6">OmpR/PhoB-type domain-containing protein</fullName>
    </recommendedName>
</protein>
<dbReference type="Pfam" id="PF03704">
    <property type="entry name" value="BTAD"/>
    <property type="match status" value="1"/>
</dbReference>
<dbReference type="PANTHER" id="PTHR35807:SF1">
    <property type="entry name" value="TRANSCRIPTIONAL REGULATOR REDD"/>
    <property type="match status" value="1"/>
</dbReference>
<dbReference type="SMART" id="SM00028">
    <property type="entry name" value="TPR"/>
    <property type="match status" value="4"/>
</dbReference>
<dbReference type="SMART" id="SM00862">
    <property type="entry name" value="Trans_reg_C"/>
    <property type="match status" value="1"/>
</dbReference>
<comment type="similarity">
    <text evidence="1">Belongs to the AfsR/DnrI/RedD regulatory family.</text>
</comment>
<accession>A0A8J3NL20</accession>
<dbReference type="Pfam" id="PF13424">
    <property type="entry name" value="TPR_12"/>
    <property type="match status" value="1"/>
</dbReference>
<dbReference type="InterPro" id="IPR019734">
    <property type="entry name" value="TPR_rpt"/>
</dbReference>
<keyword evidence="3 5" id="KW-0238">DNA-binding</keyword>
<keyword evidence="4" id="KW-0804">Transcription</keyword>
<feature type="domain" description="OmpR/PhoB-type" evidence="6">
    <location>
        <begin position="1"/>
        <end position="92"/>
    </location>
</feature>
<sequence>MADRLELRILGTFELTCDGVAASVGGVKPRQLLATLALHHGRTVSVDHLIEVLWPQDPPRSALANVQTYVSALRTCLGDRLRRQPPGYRLELCPDELDLLRFEEHARGGDPAGLAAALELWRGEPLENLPASPLWRTEIDRLVERHRSVRQSRARLRIEAGQPAAAVDELRRLVGEEPLREEAWQLLVTALRDAGHRAEALSAYAAARRTLTEELGVEPGEPLRRLHRTLLVEEEGPLPFGARLDGAAALVLRGLARLAVPSVPGWVTAALLDRPDATEVLASLDRARLLRPAGPDELGQARYGLPVLVGLLAPDLPGEAIGAALARALGGYLSLAERAAGGLPPQVFGPGLTVAPRWPVPDAAELTGDPVRWFAAERQALLGAVEAAAGNGLSDLAWELAHAMVAWCDMGGHTAEWEQTHRTALAACRAGGNLLGEAVTLRGLGQLHLYRDHYEEAAEAFSRSRLLFARLGNLCGQAAALAGLGTGHRIRGELDDALDCYRQALEAYRMLGHRHGEAYALGALGMVWLARGDLAEAFRDFGTGLRLADEIGDAHRSALLTRQLGLARLRSGDLAHARADLTAALDRFAVLGDAHCEAYCLTDLAALEAPEVAVRRLTQALEIFERIGDRRAQAQTSRRLGELHRGDARYGLSDAYLAEARRLQSTVEMTRMPF</sequence>
<keyword evidence="2" id="KW-0805">Transcription regulation</keyword>
<dbReference type="Gene3D" id="1.10.10.10">
    <property type="entry name" value="Winged helix-like DNA-binding domain superfamily/Winged helix DNA-binding domain"/>
    <property type="match status" value="1"/>
</dbReference>
<dbReference type="Gene3D" id="1.25.40.10">
    <property type="entry name" value="Tetratricopeptide repeat domain"/>
    <property type="match status" value="2"/>
</dbReference>
<gene>
    <name evidence="7" type="ORF">Cba03nite_63940</name>
</gene>
<evidence type="ECO:0000256" key="4">
    <source>
        <dbReference type="ARBA" id="ARBA00023163"/>
    </source>
</evidence>
<dbReference type="SMART" id="SM01043">
    <property type="entry name" value="BTAD"/>
    <property type="match status" value="1"/>
</dbReference>
<evidence type="ECO:0000256" key="5">
    <source>
        <dbReference type="PROSITE-ProRule" id="PRU01091"/>
    </source>
</evidence>
<reference evidence="7 8" key="1">
    <citation type="submission" date="2021-01" db="EMBL/GenBank/DDBJ databases">
        <title>Whole genome shotgun sequence of Catellatospora bangladeshensis NBRC 107357.</title>
        <authorList>
            <person name="Komaki H."/>
            <person name="Tamura T."/>
        </authorList>
    </citation>
    <scope>NUCLEOTIDE SEQUENCE [LARGE SCALE GENOMIC DNA]</scope>
    <source>
        <strain evidence="7 8">NBRC 107357</strain>
    </source>
</reference>
<dbReference type="GO" id="GO:0006355">
    <property type="term" value="P:regulation of DNA-templated transcription"/>
    <property type="evidence" value="ECO:0007669"/>
    <property type="project" value="InterPro"/>
</dbReference>
<evidence type="ECO:0000256" key="1">
    <source>
        <dbReference type="ARBA" id="ARBA00005820"/>
    </source>
</evidence>
<proteinExistence type="inferred from homology"/>
<dbReference type="PROSITE" id="PS51755">
    <property type="entry name" value="OMPR_PHOB"/>
    <property type="match status" value="1"/>
</dbReference>
<dbReference type="InterPro" id="IPR016032">
    <property type="entry name" value="Sig_transdc_resp-reg_C-effctor"/>
</dbReference>
<dbReference type="GO" id="GO:0003677">
    <property type="term" value="F:DNA binding"/>
    <property type="evidence" value="ECO:0007669"/>
    <property type="project" value="UniProtKB-UniRule"/>
</dbReference>
<dbReference type="RefSeq" id="WP_203754255.1">
    <property type="nucleotide sequence ID" value="NZ_BONF01000043.1"/>
</dbReference>
<evidence type="ECO:0000313" key="8">
    <source>
        <dbReference type="Proteomes" id="UP000601223"/>
    </source>
</evidence>
<dbReference type="InterPro" id="IPR051677">
    <property type="entry name" value="AfsR-DnrI-RedD_regulator"/>
</dbReference>
<dbReference type="SUPFAM" id="SSF48452">
    <property type="entry name" value="TPR-like"/>
    <property type="match status" value="2"/>
</dbReference>
<evidence type="ECO:0000256" key="3">
    <source>
        <dbReference type="ARBA" id="ARBA00023125"/>
    </source>
</evidence>
<keyword evidence="8" id="KW-1185">Reference proteome</keyword>
<comment type="caution">
    <text evidence="7">The sequence shown here is derived from an EMBL/GenBank/DDBJ whole genome shotgun (WGS) entry which is preliminary data.</text>
</comment>